<sequence>MFKVINNKVYLTRGDSAPLPLDVADKDGNPYTPQSDDVVVLTVKKTTADTAYLTQKHLVDGVFSFIPTDTESWDYGDYVYDVQLTMANGYTDTIIQPSLFRIMEEVTF</sequence>
<comment type="caution">
    <text evidence="1">The sequence shown here is derived from an EMBL/GenBank/DDBJ whole genome shotgun (WGS) entry which is preliminary data.</text>
</comment>
<dbReference type="RefSeq" id="WP_048514694.1">
    <property type="nucleotide sequence ID" value="NZ_FUXD01000029.1"/>
</dbReference>
<proteinExistence type="predicted"/>
<dbReference type="InParanoid" id="A0A0J6WRI4"/>
<dbReference type="OrthoDB" id="1625729at2"/>
<dbReference type="Proteomes" id="UP000036503">
    <property type="component" value="Unassembled WGS sequence"/>
</dbReference>
<accession>A0A0J6WRI4</accession>
<reference evidence="1 2" key="1">
    <citation type="submission" date="2015-06" db="EMBL/GenBank/DDBJ databases">
        <title>Draft genome sequence of beer spoilage bacterium Megasphaera cerevisiae type strain 20462.</title>
        <authorList>
            <person name="Kutumbaka K."/>
            <person name="Pasmowitz J."/>
            <person name="Mategko J."/>
            <person name="Reyes D."/>
            <person name="Friedrich A."/>
            <person name="Han S."/>
            <person name="Martens-Habbena W."/>
            <person name="Neal-McKinney J."/>
            <person name="Janagama H.K."/>
            <person name="Nadala C."/>
            <person name="Samadpour M."/>
        </authorList>
    </citation>
    <scope>NUCLEOTIDE SEQUENCE [LARGE SCALE GENOMIC DNA]</scope>
    <source>
        <strain evidence="1 2">DSM 20462</strain>
    </source>
</reference>
<keyword evidence="2" id="KW-1185">Reference proteome</keyword>
<evidence type="ECO:0000313" key="2">
    <source>
        <dbReference type="Proteomes" id="UP000036503"/>
    </source>
</evidence>
<dbReference type="EMBL" id="LEKT01000034">
    <property type="protein sequence ID" value="KMO86060.1"/>
    <property type="molecule type" value="Genomic_DNA"/>
</dbReference>
<protein>
    <recommendedName>
        <fullName evidence="3">BppU N-terminal domain-containing protein</fullName>
    </recommendedName>
</protein>
<dbReference type="AlphaFoldDB" id="A0A0J6WRI4"/>
<gene>
    <name evidence="1" type="ORF">AB840_09960</name>
</gene>
<organism evidence="1 2">
    <name type="scientific">Megasphaera cerevisiae DSM 20462</name>
    <dbReference type="NCBI Taxonomy" id="1122219"/>
    <lineage>
        <taxon>Bacteria</taxon>
        <taxon>Bacillati</taxon>
        <taxon>Bacillota</taxon>
        <taxon>Negativicutes</taxon>
        <taxon>Veillonellales</taxon>
        <taxon>Veillonellaceae</taxon>
        <taxon>Megasphaera</taxon>
    </lineage>
</organism>
<evidence type="ECO:0000313" key="1">
    <source>
        <dbReference type="EMBL" id="KMO86060.1"/>
    </source>
</evidence>
<evidence type="ECO:0008006" key="3">
    <source>
        <dbReference type="Google" id="ProtNLM"/>
    </source>
</evidence>
<dbReference type="PATRIC" id="fig|1122219.3.peg.1824"/>
<name>A0A0J6WRI4_9FIRM</name>